<evidence type="ECO:0000313" key="7">
    <source>
        <dbReference type="Proteomes" id="UP000694620"/>
    </source>
</evidence>
<dbReference type="InterPro" id="IPR023252">
    <property type="entry name" value="Aurora_borealis_protein"/>
</dbReference>
<proteinExistence type="inferred from homology"/>
<dbReference type="GO" id="GO:0007088">
    <property type="term" value="P:regulation of mitotic nuclear division"/>
    <property type="evidence" value="ECO:0007669"/>
    <property type="project" value="TreeGrafter"/>
</dbReference>
<dbReference type="OrthoDB" id="10020858at2759"/>
<dbReference type="PRINTS" id="PR02038">
    <property type="entry name" value="AURORABORA"/>
</dbReference>
<gene>
    <name evidence="6" type="primary">BORA</name>
    <name evidence="6" type="synonym">bora</name>
</gene>
<dbReference type="GO" id="GO:0019901">
    <property type="term" value="F:protein kinase binding"/>
    <property type="evidence" value="ECO:0007669"/>
    <property type="project" value="TreeGrafter"/>
</dbReference>
<keyword evidence="5" id="KW-0131">Cell cycle</keyword>
<protein>
    <recommendedName>
        <fullName evidence="2">Protein aurora borealis</fullName>
    </recommendedName>
</protein>
<reference evidence="6" key="2">
    <citation type="submission" date="2025-08" db="UniProtKB">
        <authorList>
            <consortium name="Ensembl"/>
        </authorList>
    </citation>
    <scope>IDENTIFICATION</scope>
</reference>
<reference evidence="6" key="3">
    <citation type="submission" date="2025-09" db="UniProtKB">
        <authorList>
            <consortium name="Ensembl"/>
        </authorList>
    </citation>
    <scope>IDENTIFICATION</scope>
</reference>
<dbReference type="PANTHER" id="PTHR14728">
    <property type="entry name" value="PROTEIN AURORA BOREALIS"/>
    <property type="match status" value="1"/>
</dbReference>
<dbReference type="CTD" id="79866"/>
<dbReference type="AlphaFoldDB" id="A0A8C4T3Z0"/>
<keyword evidence="3" id="KW-0132">Cell division</keyword>
<dbReference type="GO" id="GO:0051301">
    <property type="term" value="P:cell division"/>
    <property type="evidence" value="ECO:0007669"/>
    <property type="project" value="UniProtKB-KW"/>
</dbReference>
<evidence type="ECO:0000256" key="3">
    <source>
        <dbReference type="ARBA" id="ARBA00022618"/>
    </source>
</evidence>
<evidence type="ECO:0000256" key="4">
    <source>
        <dbReference type="ARBA" id="ARBA00022776"/>
    </source>
</evidence>
<dbReference type="GeneID" id="114650149"/>
<dbReference type="Pfam" id="PF15280">
    <property type="entry name" value="BORA_N"/>
    <property type="match status" value="1"/>
</dbReference>
<keyword evidence="4" id="KW-0498">Mitosis</keyword>
<accession>A0A8C4T3Z0</accession>
<evidence type="ECO:0000256" key="5">
    <source>
        <dbReference type="ARBA" id="ARBA00023306"/>
    </source>
</evidence>
<dbReference type="GeneTree" id="ENSGT00390000013790"/>
<organism evidence="6 7">
    <name type="scientific">Erpetoichthys calabaricus</name>
    <name type="common">Rope fish</name>
    <name type="synonym">Calamoichthys calabaricus</name>
    <dbReference type="NCBI Taxonomy" id="27687"/>
    <lineage>
        <taxon>Eukaryota</taxon>
        <taxon>Metazoa</taxon>
        <taxon>Chordata</taxon>
        <taxon>Craniata</taxon>
        <taxon>Vertebrata</taxon>
        <taxon>Euteleostomi</taxon>
        <taxon>Actinopterygii</taxon>
        <taxon>Polypteriformes</taxon>
        <taxon>Polypteridae</taxon>
        <taxon>Erpetoichthys</taxon>
    </lineage>
</organism>
<dbReference type="RefSeq" id="XP_028655453.1">
    <property type="nucleotide sequence ID" value="XM_028799620.2"/>
</dbReference>
<evidence type="ECO:0000313" key="6">
    <source>
        <dbReference type="Ensembl" id="ENSECRP00000026563.1"/>
    </source>
</evidence>
<sequence length="540" mass="59020">MGEALEVKVLLPETPGRPGRLNPFESPNDYHSLHESMFASPSVFKSSQATIASPANFRWSIDHIARLNPVEIDPEDVQRQSQLLSDYGTDKDIEERRQKAINQFFSKNMIVPSPWTQEVKPATQLNSTNCPSSLEHKGNISSMKVNAACQTVLSLPLNFDLEKILGDYCRADESDQSHESFGSTSLRRKLFIDGSGSDSEISTSPIPGRDPCVEDVNSVGLHGPLDLSPVHCKISVETPSSGQFSSSPIQGGRRAYSLGSMASPSFPESYCAASPAFSPVTLSHGKTPASGECPFNFRSPVCMTSDSLCYKANHCTQSPYVEGCSPIRSCYIVGTNHHRSKMHGTPSPDCLTFINVAVGEEKENLQPNSSTSPTDMETVLQYSDVKVVKSEPLTSGAKTDTIAVEFIRVRRPLEKIEELKENNTIDMTDNTEPAEEDNTWTKEAAGANIIPLTSSRTGSLCNVETSHIYLSLLAESSVIPSDCNSIQVDSGYNTHSAASISDCIISEYSGKEYVDVHTTDDALFPHKLLPLRSKLQHLYN</sequence>
<dbReference type="Ensembl" id="ENSECRT00000027116.1">
    <property type="protein sequence ID" value="ENSECRP00000026563.1"/>
    <property type="gene ID" value="ENSECRG00000017955.1"/>
</dbReference>
<dbReference type="GO" id="GO:0060236">
    <property type="term" value="P:regulation of mitotic spindle organization"/>
    <property type="evidence" value="ECO:0007669"/>
    <property type="project" value="TreeGrafter"/>
</dbReference>
<dbReference type="GO" id="GO:0005634">
    <property type="term" value="C:nucleus"/>
    <property type="evidence" value="ECO:0007669"/>
    <property type="project" value="TreeGrafter"/>
</dbReference>
<dbReference type="GO" id="GO:0005737">
    <property type="term" value="C:cytoplasm"/>
    <property type="evidence" value="ECO:0007669"/>
    <property type="project" value="TreeGrafter"/>
</dbReference>
<name>A0A8C4T3Z0_ERPCA</name>
<dbReference type="RefSeq" id="XP_028655452.1">
    <property type="nucleotide sequence ID" value="XM_028799619.2"/>
</dbReference>
<comment type="similarity">
    <text evidence="1">Belongs to the BORA family.</text>
</comment>
<reference evidence="6" key="1">
    <citation type="submission" date="2021-06" db="EMBL/GenBank/DDBJ databases">
        <authorList>
            <consortium name="Wellcome Sanger Institute Data Sharing"/>
        </authorList>
    </citation>
    <scope>NUCLEOTIDE SEQUENCE [LARGE SCALE GENOMIC DNA]</scope>
</reference>
<keyword evidence="7" id="KW-1185">Reference proteome</keyword>
<dbReference type="Proteomes" id="UP000694620">
    <property type="component" value="Chromosome 4"/>
</dbReference>
<evidence type="ECO:0000256" key="2">
    <source>
        <dbReference type="ARBA" id="ARBA00020055"/>
    </source>
</evidence>
<evidence type="ECO:0000256" key="1">
    <source>
        <dbReference type="ARBA" id="ARBA00010963"/>
    </source>
</evidence>
<dbReference type="PANTHER" id="PTHR14728:SF2">
    <property type="entry name" value="PROTEIN AURORA BOREALIS"/>
    <property type="match status" value="1"/>
</dbReference>